<dbReference type="InterPro" id="IPR001849">
    <property type="entry name" value="PH_domain"/>
</dbReference>
<dbReference type="InterPro" id="IPR011993">
    <property type="entry name" value="PH-like_dom_sf"/>
</dbReference>
<feature type="compositionally biased region" description="Pro residues" evidence="1">
    <location>
        <begin position="775"/>
        <end position="789"/>
    </location>
</feature>
<dbReference type="RefSeq" id="XP_024334578.1">
    <property type="nucleotide sequence ID" value="XM_024479888.1"/>
</dbReference>
<feature type="compositionally biased region" description="Polar residues" evidence="1">
    <location>
        <begin position="737"/>
        <end position="747"/>
    </location>
</feature>
<feature type="compositionally biased region" description="Low complexity" evidence="1">
    <location>
        <begin position="1093"/>
        <end position="1104"/>
    </location>
</feature>
<feature type="compositionally biased region" description="Polar residues" evidence="1">
    <location>
        <begin position="658"/>
        <end position="696"/>
    </location>
</feature>
<dbReference type="GeneID" id="36324838"/>
<feature type="region of interest" description="Disordered" evidence="1">
    <location>
        <begin position="1"/>
        <end position="167"/>
    </location>
</feature>
<organism evidence="3 4">
    <name type="scientific">Postia placenta MAD-698-R-SB12</name>
    <dbReference type="NCBI Taxonomy" id="670580"/>
    <lineage>
        <taxon>Eukaryota</taxon>
        <taxon>Fungi</taxon>
        <taxon>Dikarya</taxon>
        <taxon>Basidiomycota</taxon>
        <taxon>Agaricomycotina</taxon>
        <taxon>Agaricomycetes</taxon>
        <taxon>Polyporales</taxon>
        <taxon>Adustoporiaceae</taxon>
        <taxon>Rhodonia</taxon>
    </lineage>
</organism>
<feature type="compositionally biased region" description="Low complexity" evidence="1">
    <location>
        <begin position="384"/>
        <end position="393"/>
    </location>
</feature>
<dbReference type="EMBL" id="KZ110607">
    <property type="protein sequence ID" value="OSX57784.1"/>
    <property type="molecule type" value="Genomic_DNA"/>
</dbReference>
<dbReference type="STRING" id="670580.A0A1X6MMZ8"/>
<feature type="region of interest" description="Disordered" evidence="1">
    <location>
        <begin position="566"/>
        <end position="1116"/>
    </location>
</feature>
<sequence length="1116" mass="121509">MTSIPSGGSTSPRWDSRNQGFISPARLQQWKQQQQQQQQRPSHEFSPSPPPEKLPQSEEHLPAEKKSPAAPMSPPSSGHSRSLSAFSLFRIRSSNPEDISTSSPNKLQRPPPERRGSQNGFGKPVGTPQYGPVLPEKDVEPTNEAAPQSQASPVALSRFSSSSTASPMHPEIRSIVQLTLAHAHKIYFSGPLVKRVERQPDGQKPARDEGWRDVWAQLGGTTLSVWDMKAVEEASKQGKQVPPTYINVTDAFVNVLASVTVPETQLSPATKYSNVLTLNTAGSNLYLFACPASDALVSWTAALRLSAWEKSRLEEIYTAHLIRVTLSDDRRDIPTTLVHGRMEGWVRIRIAGQVDWKRAWMVVSAGGHTHDGSSVSSIDQSHRPGSPGSPGSSNGTRMKRMSNLFSRERSPPRPVKPIIQFLASPKSKDRKKPILTLRDITQAFAVYPERPELISRSTLIKLEGQLGDEEMGGAMKFRECWLMVLPELDGPNIQASEMLKWLIGEAVRENAKKRDADRIFQLYTTPSNCMEDLMLFLDRELAEALDVRDERTSSIRSQLQNILAGRMQGGDVGPPREDRPPILPPLPDVRSNDLHEEEEPVEVPVQAQRQKSRDHLSLQLPPLSFETSVSDSEPPAVPEKRILTPITERSIPRRSLSTEKQTSNASRTFSSPPKVVESSQESGSMLGQTLVSSPTASSPPPENDIRGRRSEDSYVYVGPGSRPSSRLSRPEPGRLASKSSISYATTPPSAPPIKVPMSPESDTRSFTSVQAMSPQAPPPPTSASKPPAPVKDTPSRPTTPAALNAPSSAPSPPVVRAGDAPRPPSHATSNPPPASPPTRPSQSPRSDSDDLSHSAGAMYYMQHMDQEKRHVATGYQRHPPPPVSKSQSEDEETSSDDSHLYAPPPRMTASPMNVRHTSPPRPPASDRPLTSRRDTNRSVASSRSNLTASESATSATTSRSAMGRKPSGARAAPASKMPTRARQSFTPDRSPQDLDEVDGEDDMVDLRDDPPAVARAREALEDPNADALAALTFLEQGEETDVASQPNPSSPPAGSSSPPIPQVVEPPSSSSKSREYRSSFAPSRQAAERKAKAQAQQAAQQAAATNSQPRRVGREQ</sequence>
<dbReference type="Pfam" id="PF25381">
    <property type="entry name" value="PH_26"/>
    <property type="match status" value="1"/>
</dbReference>
<gene>
    <name evidence="3" type="ORF">POSPLADRAFT_1049980</name>
</gene>
<name>A0A1X6MMZ8_9APHY</name>
<evidence type="ECO:0000259" key="2">
    <source>
        <dbReference type="PROSITE" id="PS50003"/>
    </source>
</evidence>
<dbReference type="Gene3D" id="2.30.29.30">
    <property type="entry name" value="Pleckstrin-homology domain (PH domain)/Phosphotyrosine-binding domain (PTB)"/>
    <property type="match status" value="1"/>
</dbReference>
<feature type="compositionally biased region" description="Low complexity" evidence="1">
    <location>
        <begin position="718"/>
        <end position="727"/>
    </location>
</feature>
<dbReference type="SUPFAM" id="SSF50729">
    <property type="entry name" value="PH domain-like"/>
    <property type="match status" value="1"/>
</dbReference>
<feature type="compositionally biased region" description="Acidic residues" evidence="1">
    <location>
        <begin position="993"/>
        <end position="1003"/>
    </location>
</feature>
<feature type="compositionally biased region" description="Basic and acidic residues" evidence="1">
    <location>
        <begin position="55"/>
        <end position="67"/>
    </location>
</feature>
<evidence type="ECO:0000313" key="4">
    <source>
        <dbReference type="Proteomes" id="UP000194127"/>
    </source>
</evidence>
<feature type="domain" description="PH" evidence="2">
    <location>
        <begin position="185"/>
        <end position="308"/>
    </location>
</feature>
<feature type="compositionally biased region" description="Low complexity" evidence="1">
    <location>
        <begin position="798"/>
        <end position="808"/>
    </location>
</feature>
<reference evidence="3 4" key="1">
    <citation type="submission" date="2017-04" db="EMBL/GenBank/DDBJ databases">
        <title>Genome Sequence of the Model Brown-Rot Fungus Postia placenta SB12.</title>
        <authorList>
            <consortium name="DOE Joint Genome Institute"/>
            <person name="Gaskell J."/>
            <person name="Kersten P."/>
            <person name="Larrondo L.F."/>
            <person name="Canessa P."/>
            <person name="Martinez D."/>
            <person name="Hibbett D."/>
            <person name="Schmoll M."/>
            <person name="Kubicek C.P."/>
            <person name="Martinez A.T."/>
            <person name="Yadav J."/>
            <person name="Master E."/>
            <person name="Magnuson J.K."/>
            <person name="James T."/>
            <person name="Yaver D."/>
            <person name="Berka R."/>
            <person name="Labutti K."/>
            <person name="Lipzen A."/>
            <person name="Aerts A."/>
            <person name="Barry K."/>
            <person name="Henrissat B."/>
            <person name="Blanchette R."/>
            <person name="Grigoriev I."/>
            <person name="Cullen D."/>
        </authorList>
    </citation>
    <scope>NUCLEOTIDE SEQUENCE [LARGE SCALE GENOMIC DNA]</scope>
    <source>
        <strain evidence="3 4">MAD-698-R-SB12</strain>
    </source>
</reference>
<feature type="compositionally biased region" description="Polar residues" evidence="1">
    <location>
        <begin position="1"/>
        <end position="21"/>
    </location>
</feature>
<feature type="compositionally biased region" description="Polar residues" evidence="1">
    <location>
        <begin position="937"/>
        <end position="946"/>
    </location>
</feature>
<evidence type="ECO:0000256" key="1">
    <source>
        <dbReference type="SAM" id="MobiDB-lite"/>
    </source>
</evidence>
<feature type="compositionally biased region" description="Polar residues" evidence="1">
    <location>
        <begin position="92"/>
        <end position="106"/>
    </location>
</feature>
<feature type="compositionally biased region" description="Low complexity" evidence="1">
    <location>
        <begin position="75"/>
        <end position="84"/>
    </location>
</feature>
<dbReference type="PROSITE" id="PS50003">
    <property type="entry name" value="PH_DOMAIN"/>
    <property type="match status" value="1"/>
</dbReference>
<feature type="compositionally biased region" description="Low complexity" evidence="1">
    <location>
        <begin position="157"/>
        <end position="166"/>
    </location>
</feature>
<feature type="compositionally biased region" description="Low complexity" evidence="1">
    <location>
        <begin position="1044"/>
        <end position="1071"/>
    </location>
</feature>
<feature type="compositionally biased region" description="Basic and acidic residues" evidence="1">
    <location>
        <begin position="1004"/>
        <end position="1020"/>
    </location>
</feature>
<feature type="compositionally biased region" description="Low complexity" evidence="1">
    <location>
        <begin position="28"/>
        <end position="39"/>
    </location>
</feature>
<feature type="compositionally biased region" description="Basic and acidic residues" evidence="1">
    <location>
        <begin position="703"/>
        <end position="712"/>
    </location>
</feature>
<proteinExistence type="predicted"/>
<feature type="compositionally biased region" description="Pro residues" evidence="1">
    <location>
        <begin position="830"/>
        <end position="839"/>
    </location>
</feature>
<keyword evidence="4" id="KW-1185">Reference proteome</keyword>
<feature type="region of interest" description="Disordered" evidence="1">
    <location>
        <begin position="371"/>
        <end position="398"/>
    </location>
</feature>
<dbReference type="SMART" id="SM00233">
    <property type="entry name" value="PH"/>
    <property type="match status" value="1"/>
</dbReference>
<dbReference type="OrthoDB" id="5563754at2759"/>
<dbReference type="Proteomes" id="UP000194127">
    <property type="component" value="Unassembled WGS sequence"/>
</dbReference>
<feature type="compositionally biased region" description="Low complexity" evidence="1">
    <location>
        <begin position="947"/>
        <end position="961"/>
    </location>
</feature>
<evidence type="ECO:0000313" key="3">
    <source>
        <dbReference type="EMBL" id="OSX57784.1"/>
    </source>
</evidence>
<dbReference type="InterPro" id="IPR058155">
    <property type="entry name" value="Skg3/CAF120-like_PH"/>
</dbReference>
<accession>A0A1X6MMZ8</accession>
<protein>
    <recommendedName>
        <fullName evidence="2">PH domain-containing protein</fullName>
    </recommendedName>
</protein>
<dbReference type="AlphaFoldDB" id="A0A1X6MMZ8"/>